<dbReference type="GO" id="GO:0008324">
    <property type="term" value="F:monoatomic cation transmembrane transporter activity"/>
    <property type="evidence" value="ECO:0007669"/>
    <property type="project" value="InterPro"/>
</dbReference>
<dbReference type="Gene3D" id="1.20.1510.10">
    <property type="entry name" value="Cation efflux protein transmembrane domain"/>
    <property type="match status" value="1"/>
</dbReference>
<dbReference type="Pfam" id="PF01545">
    <property type="entry name" value="Cation_efflux"/>
    <property type="match status" value="1"/>
</dbReference>
<dbReference type="SUPFAM" id="SSF161111">
    <property type="entry name" value="Cation efflux protein transmembrane domain-like"/>
    <property type="match status" value="1"/>
</dbReference>
<keyword evidence="5 6" id="KW-0472">Membrane</keyword>
<dbReference type="GO" id="GO:0006829">
    <property type="term" value="P:zinc ion transport"/>
    <property type="evidence" value="ECO:0007669"/>
    <property type="project" value="InterPro"/>
</dbReference>
<evidence type="ECO:0000313" key="8">
    <source>
        <dbReference type="EMBL" id="MCY1006439.1"/>
    </source>
</evidence>
<evidence type="ECO:0000256" key="4">
    <source>
        <dbReference type="ARBA" id="ARBA00022989"/>
    </source>
</evidence>
<dbReference type="EMBL" id="JAPNKE010000002">
    <property type="protein sequence ID" value="MCY1006439.1"/>
    <property type="molecule type" value="Genomic_DNA"/>
</dbReference>
<dbReference type="RefSeq" id="WP_267768629.1">
    <property type="nucleotide sequence ID" value="NZ_JAPNKE010000002.1"/>
</dbReference>
<dbReference type="PANTHER" id="PTHR13414:SF9">
    <property type="entry name" value="PROTON-COUPLED ZINC ANTIPORTER SLC30A9, MITOCHONDRIAL"/>
    <property type="match status" value="1"/>
</dbReference>
<protein>
    <submittedName>
        <fullName evidence="8">Cation diffusion facilitator family transporter</fullName>
    </submittedName>
</protein>
<organism evidence="8 9">
    <name type="scientific">Nannocystis pusilla</name>
    <dbReference type="NCBI Taxonomy" id="889268"/>
    <lineage>
        <taxon>Bacteria</taxon>
        <taxon>Pseudomonadati</taxon>
        <taxon>Myxococcota</taxon>
        <taxon>Polyangia</taxon>
        <taxon>Nannocystales</taxon>
        <taxon>Nannocystaceae</taxon>
        <taxon>Nannocystis</taxon>
    </lineage>
</organism>
<name>A0A9X3ELV6_9BACT</name>
<evidence type="ECO:0000256" key="1">
    <source>
        <dbReference type="ARBA" id="ARBA00004141"/>
    </source>
</evidence>
<dbReference type="NCBIfam" id="TIGR01297">
    <property type="entry name" value="CDF"/>
    <property type="match status" value="1"/>
</dbReference>
<dbReference type="AlphaFoldDB" id="A0A9X3ELV6"/>
<feature type="transmembrane region" description="Helical" evidence="6">
    <location>
        <begin position="114"/>
        <end position="135"/>
    </location>
</feature>
<keyword evidence="3 6" id="KW-0812">Transmembrane</keyword>
<keyword evidence="2" id="KW-0813">Transport</keyword>
<feature type="transmembrane region" description="Helical" evidence="6">
    <location>
        <begin position="76"/>
        <end position="94"/>
    </location>
</feature>
<dbReference type="InterPro" id="IPR058533">
    <property type="entry name" value="Cation_efflux_TM"/>
</dbReference>
<keyword evidence="9" id="KW-1185">Reference proteome</keyword>
<dbReference type="InterPro" id="IPR002524">
    <property type="entry name" value="Cation_efflux"/>
</dbReference>
<sequence>MAGDHSTAHIIQSLVANLLIAVAKGVAAVITGSGAMLAETLHSFADCGNQLLLLLGVRTSRRPPTERHPLGHGRSLYFWSFMVALLLFSGGGVFSLYEGIHKLEEAGEVESVEVALAVLALSLAIEGWATLKNIGEMNKRRRGKPFFQYLRDSKDSDLVVVFGENAAACLGLIFALLALLMASVTGDARWDAIGTLAIGVVLIGVAVFLAVEVKSLLVGEAADPEIAAAAAALAVEDPKITRVLRLITVQQGPGEVLVAVKLGFAEGMTVEQVAGTINEFETRLRGRCPEVKWCFVEPDIPRT</sequence>
<feature type="domain" description="Cation efflux protein transmembrane" evidence="7">
    <location>
        <begin position="11"/>
        <end position="217"/>
    </location>
</feature>
<dbReference type="GO" id="GO:0016020">
    <property type="term" value="C:membrane"/>
    <property type="evidence" value="ECO:0007669"/>
    <property type="project" value="UniProtKB-SubCell"/>
</dbReference>
<reference evidence="8" key="1">
    <citation type="submission" date="2022-11" db="EMBL/GenBank/DDBJ databases">
        <title>Minimal conservation of predation-associated metabolite biosynthetic gene clusters underscores biosynthetic potential of Myxococcota including descriptions for ten novel species: Archangium lansinium sp. nov., Myxococcus landrumus sp. nov., Nannocystis bai.</title>
        <authorList>
            <person name="Ahearne A."/>
            <person name="Stevens C."/>
            <person name="Phillips K."/>
        </authorList>
    </citation>
    <scope>NUCLEOTIDE SEQUENCE</scope>
    <source>
        <strain evidence="8">Na p29</strain>
    </source>
</reference>
<dbReference type="InterPro" id="IPR036837">
    <property type="entry name" value="Cation_efflux_CTD_sf"/>
</dbReference>
<keyword evidence="4 6" id="KW-1133">Transmembrane helix</keyword>
<evidence type="ECO:0000256" key="3">
    <source>
        <dbReference type="ARBA" id="ARBA00022692"/>
    </source>
</evidence>
<dbReference type="Proteomes" id="UP001150924">
    <property type="component" value="Unassembled WGS sequence"/>
</dbReference>
<evidence type="ECO:0000256" key="2">
    <source>
        <dbReference type="ARBA" id="ARBA00022448"/>
    </source>
</evidence>
<comment type="caution">
    <text evidence="8">The sequence shown here is derived from an EMBL/GenBank/DDBJ whole genome shotgun (WGS) entry which is preliminary data.</text>
</comment>
<accession>A0A9X3ELV6</accession>
<evidence type="ECO:0000313" key="9">
    <source>
        <dbReference type="Proteomes" id="UP001150924"/>
    </source>
</evidence>
<comment type="subcellular location">
    <subcellularLocation>
        <location evidence="1">Membrane</location>
        <topology evidence="1">Multi-pass membrane protein</topology>
    </subcellularLocation>
</comment>
<evidence type="ECO:0000259" key="7">
    <source>
        <dbReference type="Pfam" id="PF01545"/>
    </source>
</evidence>
<gene>
    <name evidence="8" type="ORF">OV079_12890</name>
</gene>
<dbReference type="InterPro" id="IPR027469">
    <property type="entry name" value="Cation_efflux_TMD_sf"/>
</dbReference>
<feature type="transmembrane region" description="Helical" evidence="6">
    <location>
        <begin position="192"/>
        <end position="211"/>
    </location>
</feature>
<dbReference type="InterPro" id="IPR040177">
    <property type="entry name" value="SLC30A9"/>
</dbReference>
<dbReference type="PANTHER" id="PTHR13414">
    <property type="entry name" value="HUEL-CATION TRANSPORTER"/>
    <property type="match status" value="1"/>
</dbReference>
<evidence type="ECO:0000256" key="5">
    <source>
        <dbReference type="ARBA" id="ARBA00023136"/>
    </source>
</evidence>
<evidence type="ECO:0000256" key="6">
    <source>
        <dbReference type="SAM" id="Phobius"/>
    </source>
</evidence>
<feature type="transmembrane region" description="Helical" evidence="6">
    <location>
        <begin position="156"/>
        <end position="180"/>
    </location>
</feature>
<proteinExistence type="predicted"/>
<dbReference type="SUPFAM" id="SSF160240">
    <property type="entry name" value="Cation efflux protein cytoplasmic domain-like"/>
    <property type="match status" value="1"/>
</dbReference>